<evidence type="ECO:0000313" key="6">
    <source>
        <dbReference type="EMBL" id="NEI51131.1"/>
    </source>
</evidence>
<evidence type="ECO:0000256" key="3">
    <source>
        <dbReference type="ARBA" id="ARBA00023125"/>
    </source>
</evidence>
<dbReference type="InterPro" id="IPR036390">
    <property type="entry name" value="WH_DNA-bd_sf"/>
</dbReference>
<keyword evidence="4" id="KW-0804">Transcription</keyword>
<organism evidence="6 7">
    <name type="scientific">Rhizobium ruizarguesonis</name>
    <dbReference type="NCBI Taxonomy" id="2081791"/>
    <lineage>
        <taxon>Bacteria</taxon>
        <taxon>Pseudomonadati</taxon>
        <taxon>Pseudomonadota</taxon>
        <taxon>Alphaproteobacteria</taxon>
        <taxon>Hyphomicrobiales</taxon>
        <taxon>Rhizobiaceae</taxon>
        <taxon>Rhizobium/Agrobacterium group</taxon>
        <taxon>Rhizobium</taxon>
    </lineage>
</organism>
<dbReference type="PRINTS" id="PR00039">
    <property type="entry name" value="HTHLYSR"/>
</dbReference>
<sequence length="319" mass="36142">MAMFTLKQLEALYWVATLGTFESAASYLNLTQSTISKRIAELEAGFASPLFDRTLRQSVLTPQGNDVRDIAEQMLRLHDRLKLTARSISTPLKFRLGVSDLVAISLLPELLATIVERYPGITLEPEIDLTKGLLERLNDRKIDFVICPRLLQHPQFINRRLGEIELVWMCSPKTNNSDRVLTNDELLKYPLLIQSAGSILRPILHDVIDNPKLPFTKTISCNNMAALAELATFGLGITILPKAFFSKYVADGRLRILNTEMKLPNLEYFITYRNDYHSVFFEEIAQLSMELVVNTALGEDQMKRVSFREKTTGAHVALK</sequence>
<dbReference type="SUPFAM" id="SSF53850">
    <property type="entry name" value="Periplasmic binding protein-like II"/>
    <property type="match status" value="1"/>
</dbReference>
<comment type="caution">
    <text evidence="6">The sequence shown here is derived from an EMBL/GenBank/DDBJ whole genome shotgun (WGS) entry which is preliminary data.</text>
</comment>
<dbReference type="PROSITE" id="PS50931">
    <property type="entry name" value="HTH_LYSR"/>
    <property type="match status" value="1"/>
</dbReference>
<evidence type="ECO:0000259" key="5">
    <source>
        <dbReference type="PROSITE" id="PS50931"/>
    </source>
</evidence>
<dbReference type="Pfam" id="PF00126">
    <property type="entry name" value="HTH_1"/>
    <property type="match status" value="1"/>
</dbReference>
<name>A0AAE5C557_9HYPH</name>
<dbReference type="AlphaFoldDB" id="A0AAE5C557"/>
<dbReference type="SUPFAM" id="SSF46785">
    <property type="entry name" value="Winged helix' DNA-binding domain"/>
    <property type="match status" value="1"/>
</dbReference>
<dbReference type="Gene3D" id="3.40.190.10">
    <property type="entry name" value="Periplasmic binding protein-like II"/>
    <property type="match status" value="2"/>
</dbReference>
<dbReference type="InterPro" id="IPR036388">
    <property type="entry name" value="WH-like_DNA-bd_sf"/>
</dbReference>
<dbReference type="PANTHER" id="PTHR30126">
    <property type="entry name" value="HTH-TYPE TRANSCRIPTIONAL REGULATOR"/>
    <property type="match status" value="1"/>
</dbReference>
<dbReference type="EMBL" id="WUFC01000025">
    <property type="protein sequence ID" value="NEI51131.1"/>
    <property type="molecule type" value="Genomic_DNA"/>
</dbReference>
<feature type="domain" description="HTH lysR-type" evidence="5">
    <location>
        <begin position="4"/>
        <end position="61"/>
    </location>
</feature>
<dbReference type="PANTHER" id="PTHR30126:SF77">
    <property type="entry name" value="TRANSCRIPTIONAL REGULATORY PROTEIN"/>
    <property type="match status" value="1"/>
</dbReference>
<comment type="similarity">
    <text evidence="1">Belongs to the LysR transcriptional regulatory family.</text>
</comment>
<accession>A0AAE5C557</accession>
<dbReference type="CDD" id="cd05466">
    <property type="entry name" value="PBP2_LTTR_substrate"/>
    <property type="match status" value="1"/>
</dbReference>
<dbReference type="InterPro" id="IPR005119">
    <property type="entry name" value="LysR_subst-bd"/>
</dbReference>
<evidence type="ECO:0000256" key="1">
    <source>
        <dbReference type="ARBA" id="ARBA00009437"/>
    </source>
</evidence>
<reference evidence="6 7" key="1">
    <citation type="submission" date="2019-12" db="EMBL/GenBank/DDBJ databases">
        <title>Rhizobium genotypes associated with high levels of biological nitrogen fixation by grain legumes in a temperate-maritime cropping system.</title>
        <authorList>
            <person name="Maluk M."/>
            <person name="Francesc Ferrando Molina F."/>
            <person name="Lopez Del Egido L."/>
            <person name="Lafos M."/>
            <person name="Langarica-Fuentes A."/>
            <person name="Gebre Yohannes G."/>
            <person name="Young M.W."/>
            <person name="Martin P."/>
            <person name="Gantlett R."/>
            <person name="Kenicer G."/>
            <person name="Hawes C."/>
            <person name="Begg G.S."/>
            <person name="Quilliam R.S."/>
            <person name="Squire G.R."/>
            <person name="Poole P.S."/>
            <person name="Young P.W."/>
            <person name="Iannetta P.M."/>
            <person name="James E.K."/>
        </authorList>
    </citation>
    <scope>NUCLEOTIDE SEQUENCE [LARGE SCALE GENOMIC DNA]</scope>
    <source>
        <strain evidence="6 7">JHI985</strain>
    </source>
</reference>
<protein>
    <submittedName>
        <fullName evidence="6">LysR family transcriptional regulator</fullName>
    </submittedName>
</protein>
<proteinExistence type="inferred from homology"/>
<dbReference type="Proteomes" id="UP000661163">
    <property type="component" value="Unassembled WGS sequence"/>
</dbReference>
<evidence type="ECO:0000313" key="7">
    <source>
        <dbReference type="Proteomes" id="UP000661163"/>
    </source>
</evidence>
<dbReference type="GO" id="GO:0000976">
    <property type="term" value="F:transcription cis-regulatory region binding"/>
    <property type="evidence" value="ECO:0007669"/>
    <property type="project" value="TreeGrafter"/>
</dbReference>
<dbReference type="Pfam" id="PF03466">
    <property type="entry name" value="LysR_substrate"/>
    <property type="match status" value="1"/>
</dbReference>
<dbReference type="Gene3D" id="1.10.10.10">
    <property type="entry name" value="Winged helix-like DNA-binding domain superfamily/Winged helix DNA-binding domain"/>
    <property type="match status" value="1"/>
</dbReference>
<keyword evidence="3" id="KW-0238">DNA-binding</keyword>
<dbReference type="GO" id="GO:0003700">
    <property type="term" value="F:DNA-binding transcription factor activity"/>
    <property type="evidence" value="ECO:0007669"/>
    <property type="project" value="InterPro"/>
</dbReference>
<evidence type="ECO:0000256" key="4">
    <source>
        <dbReference type="ARBA" id="ARBA00023163"/>
    </source>
</evidence>
<keyword evidence="2" id="KW-0805">Transcription regulation</keyword>
<evidence type="ECO:0000256" key="2">
    <source>
        <dbReference type="ARBA" id="ARBA00023015"/>
    </source>
</evidence>
<gene>
    <name evidence="6" type="ORF">GR217_26015</name>
</gene>
<dbReference type="InterPro" id="IPR000847">
    <property type="entry name" value="LysR_HTH_N"/>
</dbReference>